<feature type="compositionally biased region" description="Pro residues" evidence="1">
    <location>
        <begin position="505"/>
        <end position="525"/>
    </location>
</feature>
<organism evidence="3 4">
    <name type="scientific">Yinghuangia aomiensis</name>
    <dbReference type="NCBI Taxonomy" id="676205"/>
    <lineage>
        <taxon>Bacteria</taxon>
        <taxon>Bacillati</taxon>
        <taxon>Actinomycetota</taxon>
        <taxon>Actinomycetes</taxon>
        <taxon>Kitasatosporales</taxon>
        <taxon>Streptomycetaceae</taxon>
        <taxon>Yinghuangia</taxon>
    </lineage>
</organism>
<evidence type="ECO:0000256" key="2">
    <source>
        <dbReference type="SAM" id="Phobius"/>
    </source>
</evidence>
<proteinExistence type="predicted"/>
<keyword evidence="2" id="KW-0812">Transmembrane</keyword>
<keyword evidence="2" id="KW-0472">Membrane</keyword>
<feature type="transmembrane region" description="Helical" evidence="2">
    <location>
        <begin position="352"/>
        <end position="372"/>
    </location>
</feature>
<dbReference type="InterPro" id="IPR047724">
    <property type="entry name" value="Streptophobe"/>
</dbReference>
<feature type="transmembrane region" description="Helical" evidence="2">
    <location>
        <begin position="132"/>
        <end position="150"/>
    </location>
</feature>
<feature type="compositionally biased region" description="Low complexity" evidence="1">
    <location>
        <begin position="491"/>
        <end position="501"/>
    </location>
</feature>
<feature type="transmembrane region" description="Helical" evidence="2">
    <location>
        <begin position="223"/>
        <end position="248"/>
    </location>
</feature>
<feature type="transmembrane region" description="Helical" evidence="2">
    <location>
        <begin position="321"/>
        <end position="340"/>
    </location>
</feature>
<dbReference type="EMBL" id="BAABHS010000004">
    <property type="protein sequence ID" value="GAA4953184.1"/>
    <property type="molecule type" value="Genomic_DNA"/>
</dbReference>
<evidence type="ECO:0000313" key="4">
    <source>
        <dbReference type="Proteomes" id="UP001500466"/>
    </source>
</evidence>
<feature type="transmembrane region" description="Helical" evidence="2">
    <location>
        <begin position="93"/>
        <end position="111"/>
    </location>
</feature>
<protein>
    <submittedName>
        <fullName evidence="3">Streptophobe family protein</fullName>
    </submittedName>
</protein>
<evidence type="ECO:0000256" key="1">
    <source>
        <dbReference type="SAM" id="MobiDB-lite"/>
    </source>
</evidence>
<gene>
    <name evidence="3" type="ORF">GCM10023205_13000</name>
</gene>
<feature type="transmembrane region" description="Helical" evidence="2">
    <location>
        <begin position="397"/>
        <end position="422"/>
    </location>
</feature>
<name>A0ABP9GUL0_9ACTN</name>
<feature type="region of interest" description="Disordered" evidence="1">
    <location>
        <begin position="445"/>
        <end position="541"/>
    </location>
</feature>
<feature type="compositionally biased region" description="Gly residues" evidence="1">
    <location>
        <begin position="454"/>
        <end position="478"/>
    </location>
</feature>
<keyword evidence="4" id="KW-1185">Reference proteome</keyword>
<evidence type="ECO:0000313" key="3">
    <source>
        <dbReference type="EMBL" id="GAA4953184.1"/>
    </source>
</evidence>
<keyword evidence="2" id="KW-1133">Transmembrane helix</keyword>
<comment type="caution">
    <text evidence="3">The sequence shown here is derived from an EMBL/GenBank/DDBJ whole genome shotgun (WGS) entry which is preliminary data.</text>
</comment>
<feature type="transmembrane region" description="Helical" evidence="2">
    <location>
        <begin position="185"/>
        <end position="203"/>
    </location>
</feature>
<reference evidence="4" key="1">
    <citation type="journal article" date="2019" name="Int. J. Syst. Evol. Microbiol.">
        <title>The Global Catalogue of Microorganisms (GCM) 10K type strain sequencing project: providing services to taxonomists for standard genome sequencing and annotation.</title>
        <authorList>
            <consortium name="The Broad Institute Genomics Platform"/>
            <consortium name="The Broad Institute Genome Sequencing Center for Infectious Disease"/>
            <person name="Wu L."/>
            <person name="Ma J."/>
        </authorList>
    </citation>
    <scope>NUCLEOTIDE SEQUENCE [LARGE SCALE GENOMIC DNA]</scope>
    <source>
        <strain evidence="4">JCM 17986</strain>
    </source>
</reference>
<dbReference type="Proteomes" id="UP001500466">
    <property type="component" value="Unassembled WGS sequence"/>
</dbReference>
<feature type="transmembrane region" description="Helical" evidence="2">
    <location>
        <begin position="7"/>
        <end position="33"/>
    </location>
</feature>
<accession>A0ABP9GUL0</accession>
<sequence>MFGGAEAWLHALVAVVASFTAMAFTAWLALWLLGAGDLGGGTMPSLVAATISLGVGGRVDLKGAENADGGGGILGGLLPDDLALAQGTGHVDVLLYGVGLVGAVVLGWLFLRPLRYRLVIGFDELLAHMARIAVFTAAALGVCASLGSHTLPIGDLVPNVDASELMGIFNLGAAAEFTTDVPSTLGFGLVWMLLAMVVALGVSERGPLPRVWLRYRAVLRPPVAGVMAVFFGAVVLGLLGTPFVAAAAPGPKRMIGGMLLALPNVMWLLVTLGMGVEWKSSGGGDFSFGLPGPLGKLLNESGSQGMPITVSRLAELDSRAWWVPVVSGLLLLFGGTVMALRAPATVKLHQHAWRFAVTFAVTAVVAALIAQIRLKVAVEILGGAAAPGGEVSLHADYLMTAGLGALWGACAGFLGGALAAWIRAVRGDRKAMAGPVRHIVRQGPTAAGAPAGYPAGGGSYPSGPGGGRPPGAGPGSPYGSGPPPGGGTAGPGSPYGPYSPYGPGGGPPPAGPYPGPPNRGTPPKGPARGPGGPYDPGGPRR</sequence>
<dbReference type="NCBIfam" id="NF038391">
    <property type="entry name" value="streptophobe"/>
    <property type="match status" value="1"/>
</dbReference>